<proteinExistence type="predicted"/>
<evidence type="ECO:0000313" key="3">
    <source>
        <dbReference type="Proteomes" id="UP000183209"/>
    </source>
</evidence>
<reference evidence="2 3" key="1">
    <citation type="submission" date="2016-10" db="EMBL/GenBank/DDBJ databases">
        <authorList>
            <person name="de Groot N.N."/>
        </authorList>
    </citation>
    <scope>NUCLEOTIDE SEQUENCE [LARGE SCALE GENOMIC DNA]</scope>
    <source>
        <strain evidence="2 3">CGMCC 1.6114</strain>
    </source>
</reference>
<dbReference type="InterPro" id="IPR018673">
    <property type="entry name" value="DUF2141"/>
</dbReference>
<sequence length="142" mass="16026">MIRFVLLLVLILLSKFTLRAQEGETVNIVVKITNFKNNDGKAMVALYNQEKTFLKTPFKGEIAAIDKETSMVTFKNVKPGIYAVGVFHDQDDDDELDMFMGMIPREPVACSNNAPAKFGPPKWDDAKFMVADKDVHQHISFN</sequence>
<dbReference type="OrthoDB" id="9788332at2"/>
<keyword evidence="1" id="KW-0732">Signal</keyword>
<organism evidence="2 3">
    <name type="scientific">Zhouia amylolytica</name>
    <dbReference type="NCBI Taxonomy" id="376730"/>
    <lineage>
        <taxon>Bacteria</taxon>
        <taxon>Pseudomonadati</taxon>
        <taxon>Bacteroidota</taxon>
        <taxon>Flavobacteriia</taxon>
        <taxon>Flavobacteriales</taxon>
        <taxon>Flavobacteriaceae</taxon>
        <taxon>Zhouia</taxon>
    </lineage>
</organism>
<feature type="signal peptide" evidence="1">
    <location>
        <begin position="1"/>
        <end position="20"/>
    </location>
</feature>
<dbReference type="EMBL" id="FPAG01000002">
    <property type="protein sequence ID" value="SFS50916.1"/>
    <property type="molecule type" value="Genomic_DNA"/>
</dbReference>
<feature type="chain" id="PRO_5010340473" evidence="1">
    <location>
        <begin position="21"/>
        <end position="142"/>
    </location>
</feature>
<protein>
    <submittedName>
        <fullName evidence="2">Uncharacterized conserved protein, DUF2141 family</fullName>
    </submittedName>
</protein>
<evidence type="ECO:0000256" key="1">
    <source>
        <dbReference type="SAM" id="SignalP"/>
    </source>
</evidence>
<dbReference type="AlphaFoldDB" id="A0A1I6QEL7"/>
<evidence type="ECO:0000313" key="2">
    <source>
        <dbReference type="EMBL" id="SFS50916.1"/>
    </source>
</evidence>
<gene>
    <name evidence="2" type="ORF">SAMN04487906_0621</name>
</gene>
<name>A0A1I6QEL7_9FLAO</name>
<accession>A0A1I6QEL7</accession>
<dbReference type="Proteomes" id="UP000183209">
    <property type="component" value="Unassembled WGS sequence"/>
</dbReference>
<dbReference type="Pfam" id="PF09912">
    <property type="entry name" value="DUF2141"/>
    <property type="match status" value="1"/>
</dbReference>
<dbReference type="RefSeq" id="WP_074976834.1">
    <property type="nucleotide sequence ID" value="NZ_FPAG01000002.1"/>
</dbReference>